<comment type="caution">
    <text evidence="9">The sequence shown here is derived from an EMBL/GenBank/DDBJ whole genome shotgun (WGS) entry which is preliminary data.</text>
</comment>
<dbReference type="SUPFAM" id="SSF56954">
    <property type="entry name" value="Outer membrane efflux proteins (OEP)"/>
    <property type="match status" value="1"/>
</dbReference>
<keyword evidence="10" id="KW-1185">Reference proteome</keyword>
<organism evidence="9 10">
    <name type="scientific">Plebeiibacterium sediminum</name>
    <dbReference type="NCBI Taxonomy" id="2992112"/>
    <lineage>
        <taxon>Bacteria</taxon>
        <taxon>Pseudomonadati</taxon>
        <taxon>Bacteroidota</taxon>
        <taxon>Bacteroidia</taxon>
        <taxon>Marinilabiliales</taxon>
        <taxon>Marinilabiliaceae</taxon>
        <taxon>Plebeiibacterium</taxon>
    </lineage>
</organism>
<gene>
    <name evidence="9" type="ORF">OM075_09620</name>
</gene>
<reference evidence="9" key="1">
    <citation type="submission" date="2022-10" db="EMBL/GenBank/DDBJ databases">
        <authorList>
            <person name="Yu W.X."/>
        </authorList>
    </citation>
    <scope>NUCLEOTIDE SEQUENCE</scope>
    <source>
        <strain evidence="9">AAT</strain>
    </source>
</reference>
<dbReference type="PANTHER" id="PTHR30026:SF20">
    <property type="entry name" value="OUTER MEMBRANE PROTEIN TOLC"/>
    <property type="match status" value="1"/>
</dbReference>
<evidence type="ECO:0000256" key="3">
    <source>
        <dbReference type="ARBA" id="ARBA00022448"/>
    </source>
</evidence>
<sequence length="447" mass="50555">MLRKNISIILCLLSISFVGANAQDAWSLEKCINHAFENNLTIKRQEISVEVQKNELNQNKLNRLPDINASSNYGFNFGETGVRDGNDYVFTTDPIHSLSLRVGGSLPVFDGFSQRNAIKKSEKDLLSLQAEAERIRNDISLQITSYYLQVLFDKELLNVSKEQYNVSKQQVDRTKKLVDAGSQAMGSYLEIKSQAAKEALNVTQQENSLALSLLNLAQLLDLEDVSNFDVVFPEIPAVEQINLEDPKSVFNTAMGIMPQIKASQYSLESKELDVEIAKSGYLPSLSLNYSFTSNGNWYLNDKYDYNRPFSDQFSDNKNTYVGASLSIPIFNKFQTRNRVKTAKVGVLDAQYSLAQQKLDLRKEIQQAYADALAAYNNYLSSNEAVESYKESFRYTEQKFNVGLVNSVDYNVAKTDFIRAQSDLLQAKYSYILRIKILDFYKGIPIAL</sequence>
<evidence type="ECO:0000256" key="7">
    <source>
        <dbReference type="ARBA" id="ARBA00023237"/>
    </source>
</evidence>
<keyword evidence="6" id="KW-0472">Membrane</keyword>
<dbReference type="Proteomes" id="UP001209229">
    <property type="component" value="Unassembled WGS sequence"/>
</dbReference>
<dbReference type="GO" id="GO:0015288">
    <property type="term" value="F:porin activity"/>
    <property type="evidence" value="ECO:0007669"/>
    <property type="project" value="TreeGrafter"/>
</dbReference>
<evidence type="ECO:0000256" key="4">
    <source>
        <dbReference type="ARBA" id="ARBA00022452"/>
    </source>
</evidence>
<evidence type="ECO:0000256" key="2">
    <source>
        <dbReference type="ARBA" id="ARBA00007613"/>
    </source>
</evidence>
<dbReference type="GO" id="GO:1990281">
    <property type="term" value="C:efflux pump complex"/>
    <property type="evidence" value="ECO:0007669"/>
    <property type="project" value="TreeGrafter"/>
</dbReference>
<dbReference type="GO" id="GO:0015562">
    <property type="term" value="F:efflux transmembrane transporter activity"/>
    <property type="evidence" value="ECO:0007669"/>
    <property type="project" value="InterPro"/>
</dbReference>
<accession>A0AAE3M4L7</accession>
<dbReference type="Gene3D" id="1.20.1600.10">
    <property type="entry name" value="Outer membrane efflux proteins (OEP)"/>
    <property type="match status" value="1"/>
</dbReference>
<dbReference type="Pfam" id="PF02321">
    <property type="entry name" value="OEP"/>
    <property type="match status" value="2"/>
</dbReference>
<comment type="subcellular location">
    <subcellularLocation>
        <location evidence="1">Cell outer membrane</location>
    </subcellularLocation>
</comment>
<feature type="signal peptide" evidence="8">
    <location>
        <begin position="1"/>
        <end position="22"/>
    </location>
</feature>
<feature type="chain" id="PRO_5042167874" evidence="8">
    <location>
        <begin position="23"/>
        <end position="447"/>
    </location>
</feature>
<keyword evidence="3" id="KW-0813">Transport</keyword>
<dbReference type="PANTHER" id="PTHR30026">
    <property type="entry name" value="OUTER MEMBRANE PROTEIN TOLC"/>
    <property type="match status" value="1"/>
</dbReference>
<evidence type="ECO:0000313" key="10">
    <source>
        <dbReference type="Proteomes" id="UP001209229"/>
    </source>
</evidence>
<dbReference type="EMBL" id="JAPDPJ010000018">
    <property type="protein sequence ID" value="MCW3786725.1"/>
    <property type="molecule type" value="Genomic_DNA"/>
</dbReference>
<evidence type="ECO:0000313" key="9">
    <source>
        <dbReference type="EMBL" id="MCW3786725.1"/>
    </source>
</evidence>
<keyword evidence="4" id="KW-1134">Transmembrane beta strand</keyword>
<dbReference type="InterPro" id="IPR051906">
    <property type="entry name" value="TolC-like"/>
</dbReference>
<protein>
    <submittedName>
        <fullName evidence="9">TolC family protein</fullName>
    </submittedName>
</protein>
<keyword evidence="7" id="KW-0998">Cell outer membrane</keyword>
<evidence type="ECO:0000256" key="5">
    <source>
        <dbReference type="ARBA" id="ARBA00022692"/>
    </source>
</evidence>
<dbReference type="RefSeq" id="WP_301190290.1">
    <property type="nucleotide sequence ID" value="NZ_JAPDPJ010000018.1"/>
</dbReference>
<dbReference type="AlphaFoldDB" id="A0AAE3M4L7"/>
<keyword evidence="8" id="KW-0732">Signal</keyword>
<evidence type="ECO:0000256" key="8">
    <source>
        <dbReference type="SAM" id="SignalP"/>
    </source>
</evidence>
<dbReference type="InterPro" id="IPR003423">
    <property type="entry name" value="OMP_efflux"/>
</dbReference>
<dbReference type="GO" id="GO:0009279">
    <property type="term" value="C:cell outer membrane"/>
    <property type="evidence" value="ECO:0007669"/>
    <property type="project" value="UniProtKB-SubCell"/>
</dbReference>
<name>A0AAE3M4L7_9BACT</name>
<comment type="similarity">
    <text evidence="2">Belongs to the outer membrane factor (OMF) (TC 1.B.17) family.</text>
</comment>
<evidence type="ECO:0000256" key="6">
    <source>
        <dbReference type="ARBA" id="ARBA00023136"/>
    </source>
</evidence>
<evidence type="ECO:0000256" key="1">
    <source>
        <dbReference type="ARBA" id="ARBA00004442"/>
    </source>
</evidence>
<proteinExistence type="inferred from homology"/>
<keyword evidence="5" id="KW-0812">Transmembrane</keyword>